<evidence type="ECO:0000256" key="11">
    <source>
        <dbReference type="SAM" id="MobiDB-lite"/>
    </source>
</evidence>
<dbReference type="GO" id="GO:0008270">
    <property type="term" value="F:zinc ion binding"/>
    <property type="evidence" value="ECO:0007669"/>
    <property type="project" value="UniProtKB-UniRule"/>
</dbReference>
<gene>
    <name evidence="13" type="ORF">BIW11_07892</name>
</gene>
<evidence type="ECO:0000256" key="10">
    <source>
        <dbReference type="HAMAP-Rule" id="MF_03047"/>
    </source>
</evidence>
<feature type="zinc finger region" description="SGF11-type" evidence="10">
    <location>
        <begin position="74"/>
        <end position="95"/>
    </location>
</feature>
<feature type="compositionally biased region" description="Basic and acidic residues" evidence="11">
    <location>
        <begin position="178"/>
        <end position="189"/>
    </location>
</feature>
<keyword evidence="3 10" id="KW-0863">Zinc-finger</keyword>
<feature type="compositionally biased region" description="Basic and acidic residues" evidence="11">
    <location>
        <begin position="253"/>
        <end position="270"/>
    </location>
</feature>
<proteinExistence type="inferred from homology"/>
<dbReference type="GO" id="GO:0003713">
    <property type="term" value="F:transcription coactivator activity"/>
    <property type="evidence" value="ECO:0007669"/>
    <property type="project" value="UniProtKB-UniRule"/>
</dbReference>
<keyword evidence="9 10" id="KW-0539">Nucleus</keyword>
<dbReference type="PANTHER" id="PTHR46367">
    <property type="entry name" value="ATAXIN-7-LIKE PROTEIN 3"/>
    <property type="match status" value="1"/>
</dbReference>
<evidence type="ECO:0000256" key="5">
    <source>
        <dbReference type="ARBA" id="ARBA00022853"/>
    </source>
</evidence>
<comment type="domain">
    <text evidence="10">The long N-terminal helix forms part of the 'assembly lobe' of the SAGA deubiquitination module.</text>
</comment>
<evidence type="ECO:0000256" key="4">
    <source>
        <dbReference type="ARBA" id="ARBA00022833"/>
    </source>
</evidence>
<sequence length="302" mass="33914">MPESEGLENYVVNDVFDEMLDTIVQGLCFEVHRAHKNGRLFLDEGPQVAEIADVVDESGRDIFGQVPHKLHFECSCPNCNRSMAASRFAPHLEKCMGMGRNSSRLASRRIANSEKMQQQMNQQHNQGSGSNGGGENDGDDDWIWEKRKKRKDNKNNSPRRSSKKASSHSGNGSGNNNSKEKDKEKERSSSSRNNAATEEALTALEAMPSWERKDLLAATCCVISRHTGKMCTRSHQCPTHTDEQRRALRKKLQARERDTPRRSHTGAREDEFVDVDSLEDSNNSNVAKSWESTPSPATELKK</sequence>
<comment type="subunit">
    <text evidence="10">Component of some SAGA transcription coactivator-HAT complexes. Within the SAGA complex, participates to a subcomplex of SAGA called the DUB module (deubiquitination module).</text>
</comment>
<keyword evidence="8 10" id="KW-0804">Transcription</keyword>
<dbReference type="GO" id="GO:0006325">
    <property type="term" value="P:chromatin organization"/>
    <property type="evidence" value="ECO:0007669"/>
    <property type="project" value="UniProtKB-KW"/>
</dbReference>
<name>A0A1V9XRY8_9ACAR</name>
<evidence type="ECO:0000256" key="9">
    <source>
        <dbReference type="ARBA" id="ARBA00023242"/>
    </source>
</evidence>
<dbReference type="InterPro" id="IPR013246">
    <property type="entry name" value="SAGA_su_Sgf11"/>
</dbReference>
<reference evidence="13 14" key="1">
    <citation type="journal article" date="2017" name="Gigascience">
        <title>Draft genome of the honey bee ectoparasitic mite, Tropilaelaps mercedesae, is shaped by the parasitic life history.</title>
        <authorList>
            <person name="Dong X."/>
            <person name="Armstrong S.D."/>
            <person name="Xia D."/>
            <person name="Makepeace B.L."/>
            <person name="Darby A.C."/>
            <person name="Kadowaki T."/>
        </authorList>
    </citation>
    <scope>NUCLEOTIDE SEQUENCE [LARGE SCALE GENOMIC DNA]</scope>
    <source>
        <strain evidence="13">Wuxi-XJTLU</strain>
    </source>
</reference>
<dbReference type="PROSITE" id="PS51505">
    <property type="entry name" value="SCA7"/>
    <property type="match status" value="1"/>
</dbReference>
<evidence type="ECO:0000256" key="8">
    <source>
        <dbReference type="ARBA" id="ARBA00023163"/>
    </source>
</evidence>
<feature type="compositionally biased region" description="Low complexity" evidence="11">
    <location>
        <begin position="167"/>
        <end position="177"/>
    </location>
</feature>
<evidence type="ECO:0000259" key="12">
    <source>
        <dbReference type="PROSITE" id="PS51505"/>
    </source>
</evidence>
<dbReference type="Pfam" id="PF08209">
    <property type="entry name" value="Sgf11"/>
    <property type="match status" value="1"/>
</dbReference>
<evidence type="ECO:0000256" key="3">
    <source>
        <dbReference type="ARBA" id="ARBA00022771"/>
    </source>
</evidence>
<evidence type="ECO:0000256" key="1">
    <source>
        <dbReference type="ARBA" id="ARBA00004123"/>
    </source>
</evidence>
<dbReference type="Gene3D" id="3.30.160.60">
    <property type="entry name" value="Classic Zinc Finger"/>
    <property type="match status" value="1"/>
</dbReference>
<dbReference type="Gene3D" id="6.10.140.1270">
    <property type="match status" value="1"/>
</dbReference>
<keyword evidence="7 10" id="KW-0010">Activator</keyword>
<dbReference type="InterPro" id="IPR051078">
    <property type="entry name" value="SGF11"/>
</dbReference>
<dbReference type="GO" id="GO:0000124">
    <property type="term" value="C:SAGA complex"/>
    <property type="evidence" value="ECO:0007669"/>
    <property type="project" value="UniProtKB-UniRule"/>
</dbReference>
<dbReference type="OrthoDB" id="21557at2759"/>
<evidence type="ECO:0000256" key="7">
    <source>
        <dbReference type="ARBA" id="ARBA00023159"/>
    </source>
</evidence>
<evidence type="ECO:0000313" key="14">
    <source>
        <dbReference type="Proteomes" id="UP000192247"/>
    </source>
</evidence>
<feature type="compositionally biased region" description="Low complexity" evidence="11">
    <location>
        <begin position="116"/>
        <end position="128"/>
    </location>
</feature>
<feature type="region of interest" description="Disordered" evidence="11">
    <location>
        <begin position="114"/>
        <end position="197"/>
    </location>
</feature>
<comment type="function">
    <text evidence="10">Component of the transcription regulatory histone acetylation (HAT) complex SAGA, a multiprotein complex that activates transcription by remodeling chromatin and mediating histone acetylation and deubiquitination. Within the SAGA complex, participates in a subcomplex that specifically deubiquitinates histone H2B. The SAGA complex is recruited to specific gene promoters by activators, where it is required for transcription.</text>
</comment>
<dbReference type="AlphaFoldDB" id="A0A1V9XRY8"/>
<dbReference type="EMBL" id="MNPL01005097">
    <property type="protein sequence ID" value="OQR76257.1"/>
    <property type="molecule type" value="Genomic_DNA"/>
</dbReference>
<keyword evidence="6 10" id="KW-0805">Transcription regulation</keyword>
<organism evidence="13 14">
    <name type="scientific">Tropilaelaps mercedesae</name>
    <dbReference type="NCBI Taxonomy" id="418985"/>
    <lineage>
        <taxon>Eukaryota</taxon>
        <taxon>Metazoa</taxon>
        <taxon>Ecdysozoa</taxon>
        <taxon>Arthropoda</taxon>
        <taxon>Chelicerata</taxon>
        <taxon>Arachnida</taxon>
        <taxon>Acari</taxon>
        <taxon>Parasitiformes</taxon>
        <taxon>Mesostigmata</taxon>
        <taxon>Gamasina</taxon>
        <taxon>Dermanyssoidea</taxon>
        <taxon>Laelapidae</taxon>
        <taxon>Tropilaelaps</taxon>
    </lineage>
</organism>
<feature type="compositionally biased region" description="Polar residues" evidence="11">
    <location>
        <begin position="280"/>
        <end position="296"/>
    </location>
</feature>
<keyword evidence="5 10" id="KW-0156">Chromatin regulator</keyword>
<protein>
    <recommendedName>
        <fullName evidence="10">SAGA-associated factor 11 homolog</fullName>
    </recommendedName>
</protein>
<feature type="region of interest" description="Disordered" evidence="11">
    <location>
        <begin position="229"/>
        <end position="302"/>
    </location>
</feature>
<accession>A0A1V9XRY8</accession>
<evidence type="ECO:0000256" key="6">
    <source>
        <dbReference type="ARBA" id="ARBA00023015"/>
    </source>
</evidence>
<dbReference type="STRING" id="418985.A0A1V9XRY8"/>
<dbReference type="GO" id="GO:0006357">
    <property type="term" value="P:regulation of transcription by RNA polymerase II"/>
    <property type="evidence" value="ECO:0007669"/>
    <property type="project" value="TreeGrafter"/>
</dbReference>
<comment type="domain">
    <text evidence="10">The C-terminal SGF11-type zinc-finger domain forms part of the 'catalytic lobe' of the SAGA deubiquitination module.</text>
</comment>
<comment type="similarity">
    <text evidence="10">Belongs to the SGF11 family.</text>
</comment>
<keyword evidence="4 10" id="KW-0862">Zinc</keyword>
<evidence type="ECO:0000256" key="2">
    <source>
        <dbReference type="ARBA" id="ARBA00022723"/>
    </source>
</evidence>
<dbReference type="HAMAP" id="MF_03047">
    <property type="entry name" value="Sgf11"/>
    <property type="match status" value="1"/>
</dbReference>
<keyword evidence="2 10" id="KW-0479">Metal-binding</keyword>
<dbReference type="Proteomes" id="UP000192247">
    <property type="component" value="Unassembled WGS sequence"/>
</dbReference>
<dbReference type="FunFam" id="3.30.160.60:FF:000118">
    <property type="entry name" value="Ataxin-7-like protein 3"/>
    <property type="match status" value="1"/>
</dbReference>
<comment type="caution">
    <text evidence="13">The sequence shown here is derived from an EMBL/GenBank/DDBJ whole genome shotgun (WGS) entry which is preliminary data.</text>
</comment>
<dbReference type="InParanoid" id="A0A1V9XRY8"/>
<feature type="domain" description="SCA7" evidence="12">
    <location>
        <begin position="207"/>
        <end position="273"/>
    </location>
</feature>
<dbReference type="GO" id="GO:0071819">
    <property type="term" value="C:DUBm complex"/>
    <property type="evidence" value="ECO:0007669"/>
    <property type="project" value="UniProtKB-UniRule"/>
</dbReference>
<dbReference type="PANTHER" id="PTHR46367:SF1">
    <property type="entry name" value="ATAXIN-7-LIKE PROTEIN 3"/>
    <property type="match status" value="1"/>
</dbReference>
<comment type="subcellular location">
    <subcellularLocation>
        <location evidence="1 10">Nucleus</location>
    </subcellularLocation>
</comment>
<evidence type="ECO:0000313" key="13">
    <source>
        <dbReference type="EMBL" id="OQR76257.1"/>
    </source>
</evidence>
<keyword evidence="14" id="KW-1185">Reference proteome</keyword>
<dbReference type="InterPro" id="IPR013243">
    <property type="entry name" value="SCA7_dom"/>
</dbReference>